<reference evidence="2" key="1">
    <citation type="journal article" date="2019" name="Int. J. Syst. Evol. Microbiol.">
        <title>The Global Catalogue of Microorganisms (GCM) 10K type strain sequencing project: providing services to taxonomists for standard genome sequencing and annotation.</title>
        <authorList>
            <consortium name="The Broad Institute Genomics Platform"/>
            <consortium name="The Broad Institute Genome Sequencing Center for Infectious Disease"/>
            <person name="Wu L."/>
            <person name="Ma J."/>
        </authorList>
    </citation>
    <scope>NUCLEOTIDE SEQUENCE [LARGE SCALE GENOMIC DNA]</scope>
    <source>
        <strain evidence="2">JCM 12165</strain>
    </source>
</reference>
<organism evidence="1 2">
    <name type="scientific">Pseudonocardia aurantiaca</name>
    <dbReference type="NCBI Taxonomy" id="75290"/>
    <lineage>
        <taxon>Bacteria</taxon>
        <taxon>Bacillati</taxon>
        <taxon>Actinomycetota</taxon>
        <taxon>Actinomycetes</taxon>
        <taxon>Pseudonocardiales</taxon>
        <taxon>Pseudonocardiaceae</taxon>
        <taxon>Pseudonocardia</taxon>
    </lineage>
</organism>
<accession>A0ABW4FT66</accession>
<sequence length="166" mass="16738">MSIAVSVALLALLVALFALVALVAVYARVRALEAGRAAGLSGYAALVGRPAPAVVRPGPGQRRTLVAVLDADCGLCHEVVAALADVADTAVRVVALVDRADGFAPAGGVVLLVDPAARADLYEGYAPTVLAVDPAGAVRDRSFVYPDTDLPALAGALARETEGARA</sequence>
<name>A0ABW4FT66_9PSEU</name>
<dbReference type="EMBL" id="JBHUCP010000023">
    <property type="protein sequence ID" value="MFD1533131.1"/>
    <property type="molecule type" value="Genomic_DNA"/>
</dbReference>
<gene>
    <name evidence="1" type="ORF">ACFSCY_27270</name>
</gene>
<evidence type="ECO:0008006" key="3">
    <source>
        <dbReference type="Google" id="ProtNLM"/>
    </source>
</evidence>
<evidence type="ECO:0000313" key="1">
    <source>
        <dbReference type="EMBL" id="MFD1533131.1"/>
    </source>
</evidence>
<proteinExistence type="predicted"/>
<comment type="caution">
    <text evidence="1">The sequence shown here is derived from an EMBL/GenBank/DDBJ whole genome shotgun (WGS) entry which is preliminary data.</text>
</comment>
<protein>
    <recommendedName>
        <fullName evidence="3">Thioredoxin family protein</fullName>
    </recommendedName>
</protein>
<evidence type="ECO:0000313" key="2">
    <source>
        <dbReference type="Proteomes" id="UP001597145"/>
    </source>
</evidence>
<keyword evidence="2" id="KW-1185">Reference proteome</keyword>
<dbReference type="Proteomes" id="UP001597145">
    <property type="component" value="Unassembled WGS sequence"/>
</dbReference>
<dbReference type="RefSeq" id="WP_343983452.1">
    <property type="nucleotide sequence ID" value="NZ_BAAAJG010000016.1"/>
</dbReference>